<protein>
    <recommendedName>
        <fullName evidence="4">Transmembrane transcriptional regulator (Anti-sigma factor)</fullName>
    </recommendedName>
</protein>
<evidence type="ECO:0000313" key="3">
    <source>
        <dbReference type="Proteomes" id="UP000321201"/>
    </source>
</evidence>
<evidence type="ECO:0008006" key="4">
    <source>
        <dbReference type="Google" id="ProtNLM"/>
    </source>
</evidence>
<dbReference type="Proteomes" id="UP000321201">
    <property type="component" value="Unassembled WGS sequence"/>
</dbReference>
<keyword evidence="1" id="KW-0472">Membrane</keyword>
<organism evidence="2 3">
    <name type="scientific">Pelomicrobium methylotrophicum</name>
    <dbReference type="NCBI Taxonomy" id="2602750"/>
    <lineage>
        <taxon>Bacteria</taxon>
        <taxon>Pseudomonadati</taxon>
        <taxon>Pseudomonadota</taxon>
        <taxon>Hydrogenophilia</taxon>
        <taxon>Hydrogenophilia incertae sedis</taxon>
        <taxon>Pelomicrobium</taxon>
    </lineage>
</organism>
<sequence length="198" mass="22019">MTAEHPDPSARQVPWTRFDFLMAASLKDATGAPEAPLSLYKPVPWRRTVAALTGAVLSLGLGVWFFFAWVYPPQLVREAMVHEHREATLRGDFQKNKLPMLHAMGLREGASLPGLVQLQRPCEIAGRKAYHLTTFIEKGGGMVTILAFEQPVPGAPSGHGVWMGRYWRFVEGVPGRTILMLADNPKVLTETERFLKKG</sequence>
<reference evidence="2 3" key="1">
    <citation type="submission" date="2019-08" db="EMBL/GenBank/DDBJ databases">
        <title>Pelomicrobium methylotrophicum gen. nov., sp. nov. a moderately thermophilic, facultatively anaerobic, lithoautotrophic and methylotrophic bacterium isolated from a terrestrial mud volcano.</title>
        <authorList>
            <person name="Slobodkina G.B."/>
            <person name="Merkel A.Y."/>
            <person name="Slobodkin A.I."/>
        </authorList>
    </citation>
    <scope>NUCLEOTIDE SEQUENCE [LARGE SCALE GENOMIC DNA]</scope>
    <source>
        <strain evidence="2 3">SM250</strain>
    </source>
</reference>
<evidence type="ECO:0000313" key="2">
    <source>
        <dbReference type="EMBL" id="TXF13795.1"/>
    </source>
</evidence>
<keyword evidence="3" id="KW-1185">Reference proteome</keyword>
<evidence type="ECO:0000256" key="1">
    <source>
        <dbReference type="SAM" id="Phobius"/>
    </source>
</evidence>
<feature type="transmembrane region" description="Helical" evidence="1">
    <location>
        <begin position="49"/>
        <end position="71"/>
    </location>
</feature>
<name>A0A5C7EPH4_9PROT</name>
<comment type="caution">
    <text evidence="2">The sequence shown here is derived from an EMBL/GenBank/DDBJ whole genome shotgun (WGS) entry which is preliminary data.</text>
</comment>
<dbReference type="RefSeq" id="WP_147798380.1">
    <property type="nucleotide sequence ID" value="NZ_VPFL01000001.1"/>
</dbReference>
<dbReference type="OrthoDB" id="8793201at2"/>
<keyword evidence="1" id="KW-0812">Transmembrane</keyword>
<keyword evidence="1" id="KW-1133">Transmembrane helix</keyword>
<dbReference type="AlphaFoldDB" id="A0A5C7EPH4"/>
<accession>A0A5C7EPH4</accession>
<gene>
    <name evidence="2" type="ORF">FR698_01450</name>
</gene>
<dbReference type="EMBL" id="VPFL01000001">
    <property type="protein sequence ID" value="TXF13795.1"/>
    <property type="molecule type" value="Genomic_DNA"/>
</dbReference>
<dbReference type="InParanoid" id="A0A5C7EPH4"/>
<proteinExistence type="predicted"/>